<reference evidence="16" key="3">
    <citation type="submission" date="2025-08" db="UniProtKB">
        <authorList>
            <consortium name="Ensembl"/>
        </authorList>
    </citation>
    <scope>IDENTIFICATION</scope>
</reference>
<evidence type="ECO:0000256" key="10">
    <source>
        <dbReference type="ARBA" id="ARBA00023674"/>
    </source>
</evidence>
<dbReference type="PROSITE" id="PS50008">
    <property type="entry name" value="PIPLC_Y_DOMAIN"/>
    <property type="match status" value="1"/>
</dbReference>
<evidence type="ECO:0000313" key="16">
    <source>
        <dbReference type="Ensembl" id="ENSCINP00000015578.3"/>
    </source>
</evidence>
<evidence type="ECO:0000256" key="8">
    <source>
        <dbReference type="ARBA" id="ARBA00023098"/>
    </source>
</evidence>
<dbReference type="FunFam" id="3.20.20.190:FF:000039">
    <property type="entry name" value="Phosphoinositide phospholipase C"/>
    <property type="match status" value="1"/>
</dbReference>
<comment type="cofactor">
    <cofactor evidence="1">
        <name>Ca(2+)</name>
        <dbReference type="ChEBI" id="CHEBI:29108"/>
    </cofactor>
</comment>
<dbReference type="GO" id="GO:0016042">
    <property type="term" value="P:lipid catabolic process"/>
    <property type="evidence" value="ECO:0007669"/>
    <property type="project" value="UniProtKB-KW"/>
</dbReference>
<dbReference type="SMART" id="SM00149">
    <property type="entry name" value="PLCYc"/>
    <property type="match status" value="1"/>
</dbReference>
<dbReference type="Pfam" id="PF00388">
    <property type="entry name" value="PI-PLC-X"/>
    <property type="match status" value="1"/>
</dbReference>
<dbReference type="InterPro" id="IPR001192">
    <property type="entry name" value="PI-PLC_fam"/>
</dbReference>
<keyword evidence="9" id="KW-0807">Transducer</keyword>
<dbReference type="EMBL" id="EAAA01000352">
    <property type="status" value="NOT_ANNOTATED_CDS"/>
    <property type="molecule type" value="Genomic_DNA"/>
</dbReference>
<reference evidence="16" key="2">
    <citation type="journal article" date="2008" name="Genome Biol.">
        <title>Improved genome assembly and evidence-based global gene model set for the chordate Ciona intestinalis: new insight into intron and operon populations.</title>
        <authorList>
            <person name="Satou Y."/>
            <person name="Mineta K."/>
            <person name="Ogasawara M."/>
            <person name="Sasakura Y."/>
            <person name="Shoguchi E."/>
            <person name="Ueno K."/>
            <person name="Yamada L."/>
            <person name="Matsumoto J."/>
            <person name="Wasserscheid J."/>
            <person name="Dewar K."/>
            <person name="Wiley G.B."/>
            <person name="Macmil S.L."/>
            <person name="Roe B.A."/>
            <person name="Zeller R.W."/>
            <person name="Hastings K.E."/>
            <person name="Lemaire P."/>
            <person name="Lindquist E."/>
            <person name="Endo T."/>
            <person name="Hotta K."/>
            <person name="Inaba K."/>
        </authorList>
    </citation>
    <scope>NUCLEOTIDE SEQUENCE [LARGE SCALE GENOMIC DNA]</scope>
    <source>
        <strain evidence="16">wild type</strain>
    </source>
</reference>
<evidence type="ECO:0000256" key="7">
    <source>
        <dbReference type="ARBA" id="ARBA00022963"/>
    </source>
</evidence>
<dbReference type="PROSITE" id="PS50007">
    <property type="entry name" value="PIPLC_X_DOMAIN"/>
    <property type="match status" value="1"/>
</dbReference>
<keyword evidence="7 11" id="KW-0442">Lipid degradation</keyword>
<dbReference type="HOGENOM" id="CLU_002738_0_2_1"/>
<feature type="compositionally biased region" description="Low complexity" evidence="12">
    <location>
        <begin position="338"/>
        <end position="352"/>
    </location>
</feature>
<name>F6ZK74_CIOIN</name>
<keyword evidence="4" id="KW-0963">Cytoplasm</keyword>
<dbReference type="CDD" id="cd16205">
    <property type="entry name" value="EFh_PI-PLCeta"/>
    <property type="match status" value="1"/>
</dbReference>
<comment type="subcellular location">
    <subcellularLocation>
        <location evidence="2">Cytoplasm</location>
    </subcellularLocation>
</comment>
<evidence type="ECO:0000259" key="13">
    <source>
        <dbReference type="PROSITE" id="PS50004"/>
    </source>
</evidence>
<dbReference type="Gene3D" id="2.60.40.150">
    <property type="entry name" value="C2 domain"/>
    <property type="match status" value="1"/>
</dbReference>
<accession>F6ZK74</accession>
<protein>
    <recommendedName>
        <fullName evidence="3 11">Phosphoinositide phospholipase C</fullName>
        <ecNumber evidence="3 11">3.1.4.11</ecNumber>
    </recommendedName>
</protein>
<evidence type="ECO:0000256" key="1">
    <source>
        <dbReference type="ARBA" id="ARBA00001913"/>
    </source>
</evidence>
<feature type="region of interest" description="Disordered" evidence="12">
    <location>
        <begin position="315"/>
        <end position="362"/>
    </location>
</feature>
<dbReference type="GO" id="GO:0046488">
    <property type="term" value="P:phosphatidylinositol metabolic process"/>
    <property type="evidence" value="ECO:0000318"/>
    <property type="project" value="GO_Central"/>
</dbReference>
<keyword evidence="17" id="KW-1185">Reference proteome</keyword>
<feature type="domain" description="PI-PLC Y-box" evidence="14">
    <location>
        <begin position="369"/>
        <end position="484"/>
    </location>
</feature>
<dbReference type="PROSITE" id="PS50004">
    <property type="entry name" value="C2"/>
    <property type="match status" value="1"/>
</dbReference>
<dbReference type="InterPro" id="IPR000008">
    <property type="entry name" value="C2_dom"/>
</dbReference>
<evidence type="ECO:0000256" key="11">
    <source>
        <dbReference type="RuleBase" id="RU361133"/>
    </source>
</evidence>
<dbReference type="InterPro" id="IPR018247">
    <property type="entry name" value="EF_Hand_1_Ca_BS"/>
</dbReference>
<evidence type="ECO:0000256" key="4">
    <source>
        <dbReference type="ARBA" id="ARBA00022490"/>
    </source>
</evidence>
<dbReference type="GO" id="GO:0005737">
    <property type="term" value="C:cytoplasm"/>
    <property type="evidence" value="ECO:0007669"/>
    <property type="project" value="UniProtKB-SubCell"/>
</dbReference>
<dbReference type="STRING" id="7719.ENSCINP00000015578"/>
<dbReference type="SMART" id="SM00148">
    <property type="entry name" value="PLCXc"/>
    <property type="match status" value="1"/>
</dbReference>
<reference evidence="16" key="4">
    <citation type="submission" date="2025-09" db="UniProtKB">
        <authorList>
            <consortium name="Ensembl"/>
        </authorList>
    </citation>
    <scope>IDENTIFICATION</scope>
</reference>
<evidence type="ECO:0000256" key="12">
    <source>
        <dbReference type="SAM" id="MobiDB-lite"/>
    </source>
</evidence>
<evidence type="ECO:0000259" key="14">
    <source>
        <dbReference type="PROSITE" id="PS50008"/>
    </source>
</evidence>
<dbReference type="GO" id="GO:0048015">
    <property type="term" value="P:phosphatidylinositol-mediated signaling"/>
    <property type="evidence" value="ECO:0000318"/>
    <property type="project" value="GO_Central"/>
</dbReference>
<dbReference type="InterPro" id="IPR017946">
    <property type="entry name" value="PLC-like_Pdiesterase_TIM-brl"/>
</dbReference>
<keyword evidence="5 11" id="KW-0378">Hydrolase</keyword>
<sequence>MSRETWVKQTFEQADKNGDGQLNLDEIMQLMRKLNINLPRRKVKKLFKEADSTLNDDCDGHLEFEEFLQFYRKVSVRSELVSIFAKISRNSYLPLDDFLQFLQSEQSACDVTKDYCIQLIEEFEPEDSNKENHRFSFQGFTNFLLSEHCDVIDRDELKGRPDRMTKPLSHYFINSSHNTYLVGDQLTSQSSTATYAKALAAGCRCVELDCWDGPGGEPIIHHGYTFTSKILFYDVIKVIDQHAFLTNPQRYPVTLSIENHCGLAQQRRMADIMKQIFGSKLEVCDTEKGRLPSPHDLRKKILIKCKKLGNDLDPLKMEGEVSPEASEEDDEFEELPLPDRSQQSTSPSSTSPVHNQGQRNRRRVLSRHLSDLVIYTRSIEFPGFDATTEVYRAFEVWSFSEKKAQALVESRASDMVRLNKTRLSRIYPSSLRFSSSNFNPTYYWSAGCQLVALNHQTRDRFMQLNDAMFELNGGYGYVPKPQCLLESEHFNPLATSFPKNRDVMQLSIHVISGQHLPKPPSSVLGERGEIIDPFVEVEIYGVNIDSAKKQTSVVDDNGFNPVWDQQLDFTIFYPELAFVRLAVWDSDPIGRDFIGQRTIAVKAMNTGYRHIHL</sequence>
<dbReference type="SUPFAM" id="SSF47473">
    <property type="entry name" value="EF-hand"/>
    <property type="match status" value="1"/>
</dbReference>
<evidence type="ECO:0000259" key="15">
    <source>
        <dbReference type="PROSITE" id="PS50222"/>
    </source>
</evidence>
<dbReference type="SMART" id="SM00054">
    <property type="entry name" value="EFh"/>
    <property type="match status" value="2"/>
</dbReference>
<comment type="catalytic activity">
    <reaction evidence="10">
        <text>a 1,2-diacyl-sn-glycero-3-phospho-(1D-myo-inositol-4,5-bisphosphate) + H2O = 1D-myo-inositol 1,4,5-trisphosphate + a 1,2-diacyl-sn-glycerol + H(+)</text>
        <dbReference type="Rhea" id="RHEA:33179"/>
        <dbReference type="ChEBI" id="CHEBI:15377"/>
        <dbReference type="ChEBI" id="CHEBI:15378"/>
        <dbReference type="ChEBI" id="CHEBI:17815"/>
        <dbReference type="ChEBI" id="CHEBI:58456"/>
        <dbReference type="ChEBI" id="CHEBI:203600"/>
        <dbReference type="EC" id="3.1.4.11"/>
    </reaction>
    <physiologicalReaction direction="left-to-right" evidence="10">
        <dbReference type="Rhea" id="RHEA:33180"/>
    </physiologicalReaction>
</comment>
<dbReference type="GO" id="GO:0004435">
    <property type="term" value="F:phosphatidylinositol-4,5-bisphosphate phospholipase C activity"/>
    <property type="evidence" value="ECO:0000318"/>
    <property type="project" value="GO_Central"/>
</dbReference>
<dbReference type="FunFam" id="1.10.238.10:FF:000005">
    <property type="entry name" value="Phosphoinositide phospholipase C"/>
    <property type="match status" value="1"/>
</dbReference>
<dbReference type="FunFam" id="2.60.40.150:FF:000018">
    <property type="entry name" value="Phosphoinositide phospholipase C"/>
    <property type="match status" value="1"/>
</dbReference>
<dbReference type="InParanoid" id="F6ZK74"/>
<dbReference type="SMART" id="SM00239">
    <property type="entry name" value="C2"/>
    <property type="match status" value="1"/>
</dbReference>
<evidence type="ECO:0000256" key="2">
    <source>
        <dbReference type="ARBA" id="ARBA00004496"/>
    </source>
</evidence>
<keyword evidence="8 11" id="KW-0443">Lipid metabolism</keyword>
<dbReference type="SUPFAM" id="SSF49562">
    <property type="entry name" value="C2 domain (Calcium/lipid-binding domain, CaLB)"/>
    <property type="match status" value="1"/>
</dbReference>
<dbReference type="Gene3D" id="3.20.20.190">
    <property type="entry name" value="Phosphatidylinositol (PI) phosphodiesterase"/>
    <property type="match status" value="1"/>
</dbReference>
<dbReference type="PANTHER" id="PTHR10336:SF80">
    <property type="entry name" value="C2 DOMAIN-CONTAINING PROTEIN"/>
    <property type="match status" value="1"/>
</dbReference>
<dbReference type="OMA" id="DSRTQMY"/>
<dbReference type="Proteomes" id="UP000008144">
    <property type="component" value="Chromosome 1"/>
</dbReference>
<evidence type="ECO:0000313" key="17">
    <source>
        <dbReference type="Proteomes" id="UP000008144"/>
    </source>
</evidence>
<evidence type="ECO:0000256" key="9">
    <source>
        <dbReference type="ARBA" id="ARBA00023224"/>
    </source>
</evidence>
<dbReference type="PROSITE" id="PS00018">
    <property type="entry name" value="EF_HAND_1"/>
    <property type="match status" value="1"/>
</dbReference>
<evidence type="ECO:0000256" key="3">
    <source>
        <dbReference type="ARBA" id="ARBA00012368"/>
    </source>
</evidence>
<dbReference type="PRINTS" id="PR00390">
    <property type="entry name" value="PHPHLIPASEC"/>
</dbReference>
<dbReference type="Pfam" id="PF00387">
    <property type="entry name" value="PI-PLC-Y"/>
    <property type="match status" value="1"/>
</dbReference>
<dbReference type="Pfam" id="PF00036">
    <property type="entry name" value="EF-hand_1"/>
    <property type="match status" value="1"/>
</dbReference>
<dbReference type="InterPro" id="IPR011992">
    <property type="entry name" value="EF-hand-dom_pair"/>
</dbReference>
<dbReference type="GO" id="GO:0005509">
    <property type="term" value="F:calcium ion binding"/>
    <property type="evidence" value="ECO:0007669"/>
    <property type="project" value="InterPro"/>
</dbReference>
<dbReference type="Ensembl" id="ENSCINT00000015578.3">
    <property type="protein sequence ID" value="ENSCINP00000015578.3"/>
    <property type="gene ID" value="ENSCING00000012491.2"/>
</dbReference>
<proteinExistence type="predicted"/>
<organism evidence="16 17">
    <name type="scientific">Ciona intestinalis</name>
    <name type="common">Transparent sea squirt</name>
    <name type="synonym">Ascidia intestinalis</name>
    <dbReference type="NCBI Taxonomy" id="7719"/>
    <lineage>
        <taxon>Eukaryota</taxon>
        <taxon>Metazoa</taxon>
        <taxon>Chordata</taxon>
        <taxon>Tunicata</taxon>
        <taxon>Ascidiacea</taxon>
        <taxon>Phlebobranchia</taxon>
        <taxon>Cionidae</taxon>
        <taxon>Ciona</taxon>
    </lineage>
</organism>
<dbReference type="InterPro" id="IPR035892">
    <property type="entry name" value="C2_domain_sf"/>
</dbReference>
<dbReference type="PROSITE" id="PS50222">
    <property type="entry name" value="EF_HAND_2"/>
    <property type="match status" value="1"/>
</dbReference>
<dbReference type="GeneTree" id="ENSGT00940000172506"/>
<feature type="domain" description="C2" evidence="13">
    <location>
        <begin position="486"/>
        <end position="613"/>
    </location>
</feature>
<dbReference type="CDD" id="cd08558">
    <property type="entry name" value="PI-PLCc_eukaryota"/>
    <property type="match status" value="1"/>
</dbReference>
<evidence type="ECO:0000256" key="5">
    <source>
        <dbReference type="ARBA" id="ARBA00022801"/>
    </source>
</evidence>
<dbReference type="Pfam" id="PF09279">
    <property type="entry name" value="EF-hand_like"/>
    <property type="match status" value="1"/>
</dbReference>
<evidence type="ECO:0000256" key="6">
    <source>
        <dbReference type="ARBA" id="ARBA00022837"/>
    </source>
</evidence>
<keyword evidence="6" id="KW-0106">Calcium</keyword>
<dbReference type="PANTHER" id="PTHR10336">
    <property type="entry name" value="PHOSPHOINOSITIDE-SPECIFIC PHOSPHOLIPASE C FAMILY PROTEIN"/>
    <property type="match status" value="1"/>
</dbReference>
<dbReference type="GO" id="GO:0051209">
    <property type="term" value="P:release of sequestered calcium ion into cytosol"/>
    <property type="evidence" value="ECO:0000318"/>
    <property type="project" value="GO_Central"/>
</dbReference>
<dbReference type="EC" id="3.1.4.11" evidence="3 11"/>
<feature type="domain" description="EF-hand" evidence="15">
    <location>
        <begin position="2"/>
        <end position="37"/>
    </location>
</feature>
<dbReference type="FunFam" id="1.10.238.10:FF:000571">
    <property type="entry name" value="Phosphoinositide phospholipase C"/>
    <property type="match status" value="1"/>
</dbReference>
<dbReference type="AlphaFoldDB" id="F6ZK74"/>
<dbReference type="InterPro" id="IPR001711">
    <property type="entry name" value="PLipase_C_Pinositol-sp_Y"/>
</dbReference>
<feature type="compositionally biased region" description="Acidic residues" evidence="12">
    <location>
        <begin position="325"/>
        <end position="336"/>
    </location>
</feature>
<dbReference type="CDD" id="cd00275">
    <property type="entry name" value="C2_PLC_like"/>
    <property type="match status" value="1"/>
</dbReference>
<reference evidence="17" key="1">
    <citation type="journal article" date="2002" name="Science">
        <title>The draft genome of Ciona intestinalis: insights into chordate and vertebrate origins.</title>
        <authorList>
            <person name="Dehal P."/>
            <person name="Satou Y."/>
            <person name="Campbell R.K."/>
            <person name="Chapman J."/>
            <person name="Degnan B."/>
            <person name="De Tomaso A."/>
            <person name="Davidson B."/>
            <person name="Di Gregorio A."/>
            <person name="Gelpke M."/>
            <person name="Goodstein D.M."/>
            <person name="Harafuji N."/>
            <person name="Hastings K.E."/>
            <person name="Ho I."/>
            <person name="Hotta K."/>
            <person name="Huang W."/>
            <person name="Kawashima T."/>
            <person name="Lemaire P."/>
            <person name="Martinez D."/>
            <person name="Meinertzhagen I.A."/>
            <person name="Necula S."/>
            <person name="Nonaka M."/>
            <person name="Putnam N."/>
            <person name="Rash S."/>
            <person name="Saiga H."/>
            <person name="Satake M."/>
            <person name="Terry A."/>
            <person name="Yamada L."/>
            <person name="Wang H.G."/>
            <person name="Awazu S."/>
            <person name="Azumi K."/>
            <person name="Boore J."/>
            <person name="Branno M."/>
            <person name="Chin-Bow S."/>
            <person name="DeSantis R."/>
            <person name="Doyle S."/>
            <person name="Francino P."/>
            <person name="Keys D.N."/>
            <person name="Haga S."/>
            <person name="Hayashi H."/>
            <person name="Hino K."/>
            <person name="Imai K.S."/>
            <person name="Inaba K."/>
            <person name="Kano S."/>
            <person name="Kobayashi K."/>
            <person name="Kobayashi M."/>
            <person name="Lee B.I."/>
            <person name="Makabe K.W."/>
            <person name="Manohar C."/>
            <person name="Matassi G."/>
            <person name="Medina M."/>
            <person name="Mochizuki Y."/>
            <person name="Mount S."/>
            <person name="Morishita T."/>
            <person name="Miura S."/>
            <person name="Nakayama A."/>
            <person name="Nishizaka S."/>
            <person name="Nomoto H."/>
            <person name="Ohta F."/>
            <person name="Oishi K."/>
            <person name="Rigoutsos I."/>
            <person name="Sano M."/>
            <person name="Sasaki A."/>
            <person name="Sasakura Y."/>
            <person name="Shoguchi E."/>
            <person name="Shin-i T."/>
            <person name="Spagnuolo A."/>
            <person name="Stainier D."/>
            <person name="Suzuki M.M."/>
            <person name="Tassy O."/>
            <person name="Takatori N."/>
            <person name="Tokuoka M."/>
            <person name="Yagi K."/>
            <person name="Yoshizaki F."/>
            <person name="Wada S."/>
            <person name="Zhang C."/>
            <person name="Hyatt P.D."/>
            <person name="Larimer F."/>
            <person name="Detter C."/>
            <person name="Doggett N."/>
            <person name="Glavina T."/>
            <person name="Hawkins T."/>
            <person name="Richardson P."/>
            <person name="Lucas S."/>
            <person name="Kohara Y."/>
            <person name="Levine M."/>
            <person name="Satoh N."/>
            <person name="Rokhsar D.S."/>
        </authorList>
    </citation>
    <scope>NUCLEOTIDE SEQUENCE [LARGE SCALE GENOMIC DNA]</scope>
</reference>
<dbReference type="InterPro" id="IPR002048">
    <property type="entry name" value="EF_hand_dom"/>
</dbReference>
<dbReference type="InterPro" id="IPR000909">
    <property type="entry name" value="PLipase_C_PInositol-sp_X_dom"/>
</dbReference>
<dbReference type="SUPFAM" id="SSF51695">
    <property type="entry name" value="PLC-like phosphodiesterases"/>
    <property type="match status" value="1"/>
</dbReference>
<dbReference type="InterPro" id="IPR015359">
    <property type="entry name" value="PLC_EF-hand-like"/>
</dbReference>
<dbReference type="Gene3D" id="1.10.238.10">
    <property type="entry name" value="EF-hand"/>
    <property type="match status" value="2"/>
</dbReference>
<dbReference type="Pfam" id="PF00168">
    <property type="entry name" value="C2"/>
    <property type="match status" value="1"/>
</dbReference>